<accession>A0A9W6D0S0</accession>
<protein>
    <recommendedName>
        <fullName evidence="1">Glycosyl hydrolase family 13 catalytic domain-containing protein</fullName>
    </recommendedName>
</protein>
<evidence type="ECO:0000313" key="3">
    <source>
        <dbReference type="Proteomes" id="UP001144372"/>
    </source>
</evidence>
<dbReference type="PANTHER" id="PTHR47786">
    <property type="entry name" value="ALPHA-1,4-GLUCAN:MALTOSE-1-PHOSPHATE MALTOSYLTRANSFERASE"/>
    <property type="match status" value="1"/>
</dbReference>
<gene>
    <name evidence="2" type="ORF">DAMNIGENAA_11980</name>
</gene>
<dbReference type="EMBL" id="BSDR01000001">
    <property type="protein sequence ID" value="GLI33765.1"/>
    <property type="molecule type" value="Genomic_DNA"/>
</dbReference>
<feature type="domain" description="Glycosyl hydrolase family 13 catalytic" evidence="1">
    <location>
        <begin position="29"/>
        <end position="387"/>
    </location>
</feature>
<dbReference type="AlphaFoldDB" id="A0A9W6D0S0"/>
<dbReference type="GO" id="GO:0005975">
    <property type="term" value="P:carbohydrate metabolic process"/>
    <property type="evidence" value="ECO:0007669"/>
    <property type="project" value="InterPro"/>
</dbReference>
<evidence type="ECO:0000259" key="1">
    <source>
        <dbReference type="SMART" id="SM00642"/>
    </source>
</evidence>
<dbReference type="InterPro" id="IPR006047">
    <property type="entry name" value="GH13_cat_dom"/>
</dbReference>
<sequence length="490" mass="56529">MGSWPKHPLIYEINTWVWLDELSRRERRALTLASVPDAEWDQIAALGFDAVWLMGVWERSPEGIRISMANDGLLADFRRALPDFTDRDNVGSPYCVRRYEVDPHLGGPKALELARKKLAQRGMRLILDFVPNHVAPDHPWVEEQPAYFILGNEEDLKTDPRSFVSLAGRIYACGRDPYFPAWPDVLQLNAFDKGLRSAVIETLSGIAEQCDGVRCDMAMLLMNSIFERTWGNRAGSRPEADYWSEIIPAVKKRQSGFQFIAEAYWDLEWELQQQGFDYCYDKRLYDRLEHDPAESVRLHLCADLAYQEKLVRFIENHDEPRAAGTFTPEKHRAVAVTVLTLPGARLIHEGQLEGRKVRLPVFLARRPEETPDAALLAFYRQLLDALRRGDFLQGAWSLCERTGWPDNPGYLNLVSWCWHKGDSRCLIVVNLSDVPSQGNVRVPWEDLKGKMWRLKDIFTTEVYERDGEEMYGQGLYVDLPAWGFHFLEWL</sequence>
<dbReference type="Proteomes" id="UP001144372">
    <property type="component" value="Unassembled WGS sequence"/>
</dbReference>
<dbReference type="RefSeq" id="WP_281792948.1">
    <property type="nucleotide sequence ID" value="NZ_BSDR01000001.1"/>
</dbReference>
<dbReference type="CDD" id="cd11347">
    <property type="entry name" value="AmyAc_1"/>
    <property type="match status" value="1"/>
</dbReference>
<comment type="caution">
    <text evidence="2">The sequence shown here is derived from an EMBL/GenBank/DDBJ whole genome shotgun (WGS) entry which is preliminary data.</text>
</comment>
<dbReference type="SMART" id="SM00642">
    <property type="entry name" value="Aamy"/>
    <property type="match status" value="1"/>
</dbReference>
<dbReference type="PANTHER" id="PTHR47786:SF2">
    <property type="entry name" value="GLYCOSYL HYDROLASE FAMILY 13 CATALYTIC DOMAIN-CONTAINING PROTEIN"/>
    <property type="match status" value="1"/>
</dbReference>
<dbReference type="Gene3D" id="3.20.20.80">
    <property type="entry name" value="Glycosidases"/>
    <property type="match status" value="1"/>
</dbReference>
<proteinExistence type="predicted"/>
<dbReference type="InterPro" id="IPR017853">
    <property type="entry name" value="GH"/>
</dbReference>
<reference evidence="2" key="1">
    <citation type="submission" date="2022-12" db="EMBL/GenBank/DDBJ databases">
        <title>Reference genome sequencing for broad-spectrum identification of bacterial and archaeal isolates by mass spectrometry.</title>
        <authorList>
            <person name="Sekiguchi Y."/>
            <person name="Tourlousse D.M."/>
        </authorList>
    </citation>
    <scope>NUCLEOTIDE SEQUENCE</scope>
    <source>
        <strain evidence="2">ASRB1</strain>
    </source>
</reference>
<evidence type="ECO:0000313" key="2">
    <source>
        <dbReference type="EMBL" id="GLI33765.1"/>
    </source>
</evidence>
<keyword evidence="3" id="KW-1185">Reference proteome</keyword>
<name>A0A9W6D0S0_9BACT</name>
<dbReference type="Pfam" id="PF00128">
    <property type="entry name" value="Alpha-amylase"/>
    <property type="match status" value="1"/>
</dbReference>
<dbReference type="SUPFAM" id="SSF51445">
    <property type="entry name" value="(Trans)glycosidases"/>
    <property type="match status" value="1"/>
</dbReference>
<organism evidence="2 3">
    <name type="scientific">Desulforhabdus amnigena</name>
    <dbReference type="NCBI Taxonomy" id="40218"/>
    <lineage>
        <taxon>Bacteria</taxon>
        <taxon>Pseudomonadati</taxon>
        <taxon>Thermodesulfobacteriota</taxon>
        <taxon>Syntrophobacteria</taxon>
        <taxon>Syntrophobacterales</taxon>
        <taxon>Syntrophobacteraceae</taxon>
        <taxon>Desulforhabdus</taxon>
    </lineage>
</organism>